<proteinExistence type="inferred from homology"/>
<dbReference type="Gene3D" id="3.40.50.12500">
    <property type="match status" value="1"/>
</dbReference>
<dbReference type="InterPro" id="IPR053714">
    <property type="entry name" value="Iso_Racemase_Enz_sf"/>
</dbReference>
<name>A0A964T2V4_9HYPH</name>
<dbReference type="Proteomes" id="UP000773614">
    <property type="component" value="Unassembled WGS sequence"/>
</dbReference>
<gene>
    <name evidence="2" type="ORF">E4O86_02320</name>
</gene>
<dbReference type="InterPro" id="IPR052186">
    <property type="entry name" value="Hydantoin_racemase-like"/>
</dbReference>
<dbReference type="AlphaFoldDB" id="A0A964T2V4"/>
<keyword evidence="3" id="KW-1185">Reference proteome</keyword>
<reference evidence="2" key="1">
    <citation type="submission" date="2019-03" db="EMBL/GenBank/DDBJ databases">
        <title>Afifella sp. nov., isolated from activated sludge.</title>
        <authorList>
            <person name="Li Q."/>
            <person name="Liu Y."/>
        </authorList>
    </citation>
    <scope>NUCLEOTIDE SEQUENCE</scope>
    <source>
        <strain evidence="2">L72</strain>
    </source>
</reference>
<accession>A0A964T2V4</accession>
<dbReference type="PANTHER" id="PTHR28047:SF5">
    <property type="entry name" value="PROTEIN DCG1"/>
    <property type="match status" value="1"/>
</dbReference>
<dbReference type="EMBL" id="SPKJ01000004">
    <property type="protein sequence ID" value="MYZ46557.1"/>
    <property type="molecule type" value="Genomic_DNA"/>
</dbReference>
<dbReference type="InterPro" id="IPR015942">
    <property type="entry name" value="Asp/Glu/hydantoin_racemase"/>
</dbReference>
<protein>
    <recommendedName>
        <fullName evidence="4">Asp/Glu/hydantoin racemase</fullName>
    </recommendedName>
</protein>
<evidence type="ECO:0000313" key="2">
    <source>
        <dbReference type="EMBL" id="MYZ46557.1"/>
    </source>
</evidence>
<dbReference type="Pfam" id="PF01177">
    <property type="entry name" value="Asp_Glu_race"/>
    <property type="match status" value="1"/>
</dbReference>
<dbReference type="OrthoDB" id="9791723at2"/>
<evidence type="ECO:0000256" key="1">
    <source>
        <dbReference type="ARBA" id="ARBA00038414"/>
    </source>
</evidence>
<dbReference type="PANTHER" id="PTHR28047">
    <property type="entry name" value="PROTEIN DCG1"/>
    <property type="match status" value="1"/>
</dbReference>
<evidence type="ECO:0000313" key="3">
    <source>
        <dbReference type="Proteomes" id="UP000773614"/>
    </source>
</evidence>
<comment type="similarity">
    <text evidence="1">Belongs to the HyuE racemase family.</text>
</comment>
<comment type="caution">
    <text evidence="2">The sequence shown here is derived from an EMBL/GenBank/DDBJ whole genome shotgun (WGS) entry which is preliminary data.</text>
</comment>
<dbReference type="GO" id="GO:0047661">
    <property type="term" value="F:amino-acid racemase activity"/>
    <property type="evidence" value="ECO:0007669"/>
    <property type="project" value="InterPro"/>
</dbReference>
<sequence>MKIWYQSAVEMSGTSQYRTALERHIGRVVDPATTVDVFGVDPGTWKGKQPSQLFSYPTIFQAALAPAFLRNAVRAEREGYDAFIIGTYIEPYLRELRAAVDIPVISSLEAMLLVGCSSAHTVGIVTLNQQLLWILKNSIERHRLQSRVGAMLVMEPELNEQEIIKLLTGSEEYLDRFVAIARHAVTQHADAIIPAEGILAELVSAAAITRVDDAVVMDGIGIPVAFAEMMVKLKRTTGLGVGRRWHYRKPEPEVIDQFLTFSSSPGGACVD</sequence>
<dbReference type="RefSeq" id="WP_161138906.1">
    <property type="nucleotide sequence ID" value="NZ_SPKJ01000004.1"/>
</dbReference>
<evidence type="ECO:0008006" key="4">
    <source>
        <dbReference type="Google" id="ProtNLM"/>
    </source>
</evidence>
<organism evidence="2 3">
    <name type="scientific">Propylenella binzhouense</name>
    <dbReference type="NCBI Taxonomy" id="2555902"/>
    <lineage>
        <taxon>Bacteria</taxon>
        <taxon>Pseudomonadati</taxon>
        <taxon>Pseudomonadota</taxon>
        <taxon>Alphaproteobacteria</taxon>
        <taxon>Hyphomicrobiales</taxon>
        <taxon>Propylenellaceae</taxon>
        <taxon>Propylenella</taxon>
    </lineage>
</organism>